<accession>A0A375H392</accession>
<evidence type="ECO:0000313" key="3">
    <source>
        <dbReference type="Proteomes" id="UP000255168"/>
    </source>
</evidence>
<dbReference type="Proteomes" id="UP000255168">
    <property type="component" value="Chromosome I"/>
</dbReference>
<reference evidence="2 3" key="1">
    <citation type="submission" date="2018-01" db="EMBL/GenBank/DDBJ databases">
        <authorList>
            <person name="Clerissi C."/>
        </authorList>
    </citation>
    <scope>NUCLEOTIDE SEQUENCE [LARGE SCALE GENOMIC DNA]</scope>
    <source>
        <strain evidence="2">Cupriavidus taiwanensis STM 6160</strain>
    </source>
</reference>
<organism evidence="2 3">
    <name type="scientific">Cupriavidus neocaledonicus</name>
    <dbReference type="NCBI Taxonomy" id="1040979"/>
    <lineage>
        <taxon>Bacteria</taxon>
        <taxon>Pseudomonadati</taxon>
        <taxon>Pseudomonadota</taxon>
        <taxon>Betaproteobacteria</taxon>
        <taxon>Burkholderiales</taxon>
        <taxon>Burkholderiaceae</taxon>
        <taxon>Cupriavidus</taxon>
    </lineage>
</organism>
<evidence type="ECO:0000256" key="1">
    <source>
        <dbReference type="SAM" id="MobiDB-lite"/>
    </source>
</evidence>
<name>A0A375H392_9BURK</name>
<proteinExistence type="predicted"/>
<evidence type="ECO:0000313" key="2">
    <source>
        <dbReference type="EMBL" id="SPD46714.1"/>
    </source>
</evidence>
<dbReference type="EMBL" id="LT984806">
    <property type="protein sequence ID" value="SPD46714.1"/>
    <property type="molecule type" value="Genomic_DNA"/>
</dbReference>
<gene>
    <name evidence="2" type="ORF">CBM2607_11654</name>
</gene>
<feature type="region of interest" description="Disordered" evidence="1">
    <location>
        <begin position="33"/>
        <end position="53"/>
    </location>
</feature>
<protein>
    <submittedName>
        <fullName evidence="2">Uncharacterized protein</fullName>
    </submittedName>
</protein>
<feature type="compositionally biased region" description="Polar residues" evidence="1">
    <location>
        <begin position="36"/>
        <end position="53"/>
    </location>
</feature>
<dbReference type="AlphaFoldDB" id="A0A375H392"/>
<sequence length="71" mass="7873">MVHLFGGLFVCYPLCAYEIFSLETHTNFCSPKVTREGQNSSRPSLSPNSQVSASQLSQLDNFATMGKISIW</sequence>